<comment type="caution">
    <text evidence="1">The sequence shown here is derived from an EMBL/GenBank/DDBJ whole genome shotgun (WGS) entry which is preliminary data.</text>
</comment>
<gene>
    <name evidence="1" type="ORF">AVEN_89727_1</name>
</gene>
<keyword evidence="2" id="KW-1185">Reference proteome</keyword>
<evidence type="ECO:0000313" key="2">
    <source>
        <dbReference type="Proteomes" id="UP000499080"/>
    </source>
</evidence>
<reference evidence="1 2" key="1">
    <citation type="journal article" date="2019" name="Sci. Rep.">
        <title>Orb-weaving spider Araneus ventricosus genome elucidates the spidroin gene catalogue.</title>
        <authorList>
            <person name="Kono N."/>
            <person name="Nakamura H."/>
            <person name="Ohtoshi R."/>
            <person name="Moran D.A.P."/>
            <person name="Shinohara A."/>
            <person name="Yoshida Y."/>
            <person name="Fujiwara M."/>
            <person name="Mori M."/>
            <person name="Tomita M."/>
            <person name="Arakawa K."/>
        </authorList>
    </citation>
    <scope>NUCLEOTIDE SEQUENCE [LARGE SCALE GENOMIC DNA]</scope>
</reference>
<protein>
    <submittedName>
        <fullName evidence="1">Uncharacterized protein</fullName>
    </submittedName>
</protein>
<name>A0A4Y2WVR4_ARAVE</name>
<accession>A0A4Y2WVR4</accession>
<organism evidence="1 2">
    <name type="scientific">Araneus ventricosus</name>
    <name type="common">Orbweaver spider</name>
    <name type="synonym">Epeira ventricosa</name>
    <dbReference type="NCBI Taxonomy" id="182803"/>
    <lineage>
        <taxon>Eukaryota</taxon>
        <taxon>Metazoa</taxon>
        <taxon>Ecdysozoa</taxon>
        <taxon>Arthropoda</taxon>
        <taxon>Chelicerata</taxon>
        <taxon>Arachnida</taxon>
        <taxon>Araneae</taxon>
        <taxon>Araneomorphae</taxon>
        <taxon>Entelegynae</taxon>
        <taxon>Araneoidea</taxon>
        <taxon>Araneidae</taxon>
        <taxon>Araneus</taxon>
    </lineage>
</organism>
<evidence type="ECO:0000313" key="1">
    <source>
        <dbReference type="EMBL" id="GBO40898.1"/>
    </source>
</evidence>
<proteinExistence type="predicted"/>
<dbReference type="EMBL" id="BGPR01066314">
    <property type="protein sequence ID" value="GBO40898.1"/>
    <property type="molecule type" value="Genomic_DNA"/>
</dbReference>
<sequence>MQVFLYASVPVRKCHCMQVFLYASVTQSLNPALFQESRTVSISSGKRIKRSDRLNALKAFEPVFAKDFKTPPHFGATQILLRPNLLPFRNVAILSRNVNR</sequence>
<dbReference type="Proteomes" id="UP000499080">
    <property type="component" value="Unassembled WGS sequence"/>
</dbReference>
<dbReference type="AlphaFoldDB" id="A0A4Y2WVR4"/>